<dbReference type="Pfam" id="PF00561">
    <property type="entry name" value="Abhydrolase_1"/>
    <property type="match status" value="1"/>
</dbReference>
<feature type="domain" description="Peptidase S33 tripeptidyl aminopeptidase-like C-terminal" evidence="4">
    <location>
        <begin position="431"/>
        <end position="534"/>
    </location>
</feature>
<comment type="similarity">
    <text evidence="1">Belongs to the peptidase S33 family.</text>
</comment>
<keyword evidence="6" id="KW-1185">Reference proteome</keyword>
<protein>
    <submittedName>
        <fullName evidence="5">Alpha/beta-hydrolase</fullName>
    </submittedName>
</protein>
<dbReference type="InterPro" id="IPR000073">
    <property type="entry name" value="AB_hydrolase_1"/>
</dbReference>
<organism evidence="5 6">
    <name type="scientific">Lentinus tigrinus ALCF2SS1-6</name>
    <dbReference type="NCBI Taxonomy" id="1328759"/>
    <lineage>
        <taxon>Eukaryota</taxon>
        <taxon>Fungi</taxon>
        <taxon>Dikarya</taxon>
        <taxon>Basidiomycota</taxon>
        <taxon>Agaricomycotina</taxon>
        <taxon>Agaricomycetes</taxon>
        <taxon>Polyporales</taxon>
        <taxon>Polyporaceae</taxon>
        <taxon>Lentinus</taxon>
    </lineage>
</organism>
<evidence type="ECO:0000256" key="1">
    <source>
        <dbReference type="ARBA" id="ARBA00010088"/>
    </source>
</evidence>
<dbReference type="Gene3D" id="3.40.50.1820">
    <property type="entry name" value="alpha/beta hydrolase"/>
    <property type="match status" value="1"/>
</dbReference>
<name>A0A5C2SPY7_9APHY</name>
<dbReference type="Pfam" id="PF08386">
    <property type="entry name" value="Abhydrolase_4"/>
    <property type="match status" value="1"/>
</dbReference>
<keyword evidence="2 5" id="KW-0378">Hydrolase</keyword>
<sequence length="560" mass="59850">MLCFCLSTLNTTHSQNQQELSPTLIQWGSCDPSVVNDTSLTCGFLDVPLDYHDSSAGTARLALIKANATGERRGTVFFNPGGPGGSGLAFLNDIKDTLLGLTGGVYDIVGWDPRGVGNLTMPGEIFCFDTLEEYEAFFNGTIELTGIEETGNFANASDVQALFNQAPIMQAKYEELGRRCLNSPNGRYLRYIGTAATVRDMVSIADALEGPGTPINYLGISYGTLIGSWFINVFPERVGRVVFDGVIDPVFFSTHETSLNVASLLVSTDTIYKALVTGCALSGPSGCAAAAEGDGPLDVDAKVQALLKAAYDAEKANTSVPITSGQIRVQLNGELYSPSDWSHFMNLVYPNLVKQVEAEAPDPVSPLLQSENIVPRHTTTNRRVTKRLGTVNNSPSYTLPAIFCADSPDVHGTTMTDVFEAVIAGTRNVSHMFGSAWPSPLYECSFWPVRSVERYGGPFDKTPANKILIASNIFDPITPLPRAQAVADRLGGNAVLVQMNGFGHTTLAEPSKCMEDIMAAYMVDGTLPANGTVCEADADFEVFDGVNTSAILANLLDGGA</sequence>
<evidence type="ECO:0000313" key="5">
    <source>
        <dbReference type="EMBL" id="RPD63536.1"/>
    </source>
</evidence>
<dbReference type="PANTHER" id="PTHR43248:SF25">
    <property type="entry name" value="AB HYDROLASE-1 DOMAIN-CONTAINING PROTEIN-RELATED"/>
    <property type="match status" value="1"/>
</dbReference>
<evidence type="ECO:0000259" key="3">
    <source>
        <dbReference type="Pfam" id="PF00561"/>
    </source>
</evidence>
<dbReference type="PANTHER" id="PTHR43248">
    <property type="entry name" value="2-SUCCINYL-6-HYDROXY-2,4-CYCLOHEXADIENE-1-CARBOXYLATE SYNTHASE"/>
    <property type="match status" value="1"/>
</dbReference>
<dbReference type="OrthoDB" id="425534at2759"/>
<gene>
    <name evidence="5" type="ORF">L227DRAFT_393230</name>
</gene>
<dbReference type="SUPFAM" id="SSF53474">
    <property type="entry name" value="alpha/beta-Hydrolases"/>
    <property type="match status" value="1"/>
</dbReference>
<dbReference type="EMBL" id="ML122256">
    <property type="protein sequence ID" value="RPD63536.1"/>
    <property type="molecule type" value="Genomic_DNA"/>
</dbReference>
<accession>A0A5C2SPY7</accession>
<feature type="domain" description="AB hydrolase-1" evidence="3">
    <location>
        <begin position="75"/>
        <end position="264"/>
    </location>
</feature>
<dbReference type="InterPro" id="IPR029058">
    <property type="entry name" value="AB_hydrolase_fold"/>
</dbReference>
<dbReference type="Proteomes" id="UP000313359">
    <property type="component" value="Unassembled WGS sequence"/>
</dbReference>
<dbReference type="InterPro" id="IPR013595">
    <property type="entry name" value="Pept_S33_TAP-like_C"/>
</dbReference>
<proteinExistence type="inferred from homology"/>
<reference evidence="5" key="1">
    <citation type="journal article" date="2018" name="Genome Biol. Evol.">
        <title>Genomics and development of Lentinus tigrinus, a white-rot wood-decaying mushroom with dimorphic fruiting bodies.</title>
        <authorList>
            <person name="Wu B."/>
            <person name="Xu Z."/>
            <person name="Knudson A."/>
            <person name="Carlson A."/>
            <person name="Chen N."/>
            <person name="Kovaka S."/>
            <person name="LaButti K."/>
            <person name="Lipzen A."/>
            <person name="Pennachio C."/>
            <person name="Riley R."/>
            <person name="Schakwitz W."/>
            <person name="Umezawa K."/>
            <person name="Ohm R.A."/>
            <person name="Grigoriev I.V."/>
            <person name="Nagy L.G."/>
            <person name="Gibbons J."/>
            <person name="Hibbett D."/>
        </authorList>
    </citation>
    <scope>NUCLEOTIDE SEQUENCE [LARGE SCALE GENOMIC DNA]</scope>
    <source>
        <strain evidence="5">ALCF2SS1-6</strain>
    </source>
</reference>
<dbReference type="STRING" id="1328759.A0A5C2SPY7"/>
<evidence type="ECO:0000256" key="2">
    <source>
        <dbReference type="ARBA" id="ARBA00022801"/>
    </source>
</evidence>
<dbReference type="InterPro" id="IPR051601">
    <property type="entry name" value="Serine_prot/Carboxylest_S33"/>
</dbReference>
<evidence type="ECO:0000259" key="4">
    <source>
        <dbReference type="Pfam" id="PF08386"/>
    </source>
</evidence>
<dbReference type="GO" id="GO:0016787">
    <property type="term" value="F:hydrolase activity"/>
    <property type="evidence" value="ECO:0007669"/>
    <property type="project" value="UniProtKB-KW"/>
</dbReference>
<dbReference type="AlphaFoldDB" id="A0A5C2SPY7"/>
<evidence type="ECO:0000313" key="6">
    <source>
        <dbReference type="Proteomes" id="UP000313359"/>
    </source>
</evidence>